<dbReference type="Proteomes" id="UP000276985">
    <property type="component" value="Unassembled WGS sequence"/>
</dbReference>
<dbReference type="PATRIC" id="fig|287.1484.peg.2280"/>
<dbReference type="EMBL" id="EF611301">
    <property type="protein sequence ID" value="ABR13359.1"/>
    <property type="molecule type" value="Genomic_DNA"/>
</dbReference>
<sequence>MERLLESIYINARPAMEFKLSLTSSGRKKIVKIVDGDEVEMLPGDVQSILESQKMDVGILSDFFVQTLLERR</sequence>
<reference evidence="3 7" key="2">
    <citation type="submission" date="2017-05" db="EMBL/GenBank/DDBJ databases">
        <authorList>
            <person name="Song R."/>
            <person name="Chenine A.L."/>
            <person name="Ruprecht R.M."/>
        </authorList>
    </citation>
    <scope>NUCLEOTIDE SEQUENCE [LARGE SCALE GENOMIC DNA]</scope>
    <source>
        <strain evidence="3 7">S567_C10_BS</strain>
    </source>
</reference>
<dbReference type="EMBL" id="CP136986">
    <property type="protein sequence ID" value="WOS76969.1"/>
    <property type="molecule type" value="Genomic_DNA"/>
</dbReference>
<reference evidence="4 9" key="3">
    <citation type="submission" date="2017-08" db="EMBL/GenBank/DDBJ databases">
        <authorList>
            <person name="Feschi L."/>
            <person name="Jeukens J."/>
            <person name="Emond-Rheault J.-G."/>
            <person name="Kukavica-Ibrulj I."/>
            <person name="Boyle B."/>
            <person name="Levesque R.C."/>
        </authorList>
    </citation>
    <scope>NUCLEOTIDE SEQUENCE [LARGE SCALE GENOMIC DNA]</scope>
    <source>
        <strain evidence="4 9">PA-W36</strain>
    </source>
</reference>
<gene>
    <name evidence="3" type="ORF">CAZ10_38270</name>
    <name evidence="5" type="ORF">DY940_34555</name>
    <name evidence="2" type="ORF">GNQ48_33500</name>
    <name evidence="4" type="ORF">IPC1295_33650</name>
    <name evidence="6" type="ORF">L4V69_31490</name>
</gene>
<dbReference type="Proteomes" id="UP000284767">
    <property type="component" value="Unassembled WGS sequence"/>
</dbReference>
<dbReference type="AlphaFoldDB" id="A6N5B3"/>
<evidence type="ECO:0000313" key="9">
    <source>
        <dbReference type="Proteomes" id="UP000284767"/>
    </source>
</evidence>
<name>A6N5B3_PSEAI</name>
<organism evidence="1">
    <name type="scientific">Pseudomonas aeruginosa</name>
    <dbReference type="NCBI Taxonomy" id="287"/>
    <lineage>
        <taxon>Bacteria</taxon>
        <taxon>Pseudomonadati</taxon>
        <taxon>Pseudomonadota</taxon>
        <taxon>Gammaproteobacteria</taxon>
        <taxon>Pseudomonadales</taxon>
        <taxon>Pseudomonadaceae</taxon>
        <taxon>Pseudomonas</taxon>
    </lineage>
</organism>
<reference evidence="1" key="1">
    <citation type="journal article" date="2008" name="J. Bacteriol.">
        <title>Hybrid pathogenicity island PAGI-5 contributes to the highly virulent phenotype of a Pseudomonas aeruginosa isolate in mammals.</title>
        <authorList>
            <person name="Battle S.E."/>
            <person name="Meyer F."/>
            <person name="Rello J."/>
            <person name="Kung V.L."/>
            <person name="Hauser A.R."/>
        </authorList>
    </citation>
    <scope>NUCLEOTIDE SEQUENCE</scope>
    <source>
        <strain evidence="1">PSE9</strain>
    </source>
</reference>
<evidence type="ECO:0000313" key="3">
    <source>
        <dbReference type="EMBL" id="OTI52551.1"/>
    </source>
</evidence>
<dbReference type="EMBL" id="WOAD01000123">
    <property type="protein sequence ID" value="MUI39857.1"/>
    <property type="molecule type" value="Genomic_DNA"/>
</dbReference>
<evidence type="ECO:0000313" key="7">
    <source>
        <dbReference type="Proteomes" id="UP000194857"/>
    </source>
</evidence>
<dbReference type="EMBL" id="NSNE01000050">
    <property type="protein sequence ID" value="RPM00683.1"/>
    <property type="molecule type" value="Genomic_DNA"/>
</dbReference>
<reference evidence="5 8" key="4">
    <citation type="submission" date="2018-12" db="EMBL/GenBank/DDBJ databases">
        <title>Pseudomonas aeruginosa Diversity Panel.</title>
        <authorList>
            <person name="Snesrud E."/>
            <person name="Mcgann P."/>
        </authorList>
    </citation>
    <scope>NUCLEOTIDE SEQUENCE [LARGE SCALE GENOMIC DNA]</scope>
    <source>
        <strain evidence="5 8">MRSN6241</strain>
    </source>
</reference>
<dbReference type="RefSeq" id="WP_003109406.1">
    <property type="nucleotide sequence ID" value="NZ_BBQK01000034.1"/>
</dbReference>
<evidence type="ECO:0000313" key="5">
    <source>
        <dbReference type="EMBL" id="RTS36542.1"/>
    </source>
</evidence>
<dbReference type="EMBL" id="RXTL01000094">
    <property type="protein sequence ID" value="RTS36542.1"/>
    <property type="molecule type" value="Genomic_DNA"/>
</dbReference>
<proteinExistence type="predicted"/>
<evidence type="ECO:0000313" key="8">
    <source>
        <dbReference type="Proteomes" id="UP000276985"/>
    </source>
</evidence>
<evidence type="ECO:0000313" key="2">
    <source>
        <dbReference type="EMBL" id="MUI39857.1"/>
    </source>
</evidence>
<protein>
    <submittedName>
        <fullName evidence="1">Uncharacterized protein</fullName>
    </submittedName>
</protein>
<reference evidence="2 10" key="6">
    <citation type="submission" date="2019-11" db="EMBL/GenBank/DDBJ databases">
        <title>Genomes of ocular Pseudomonas aeruginosa isolates.</title>
        <authorList>
            <person name="Khan M."/>
            <person name="Rice S.A."/>
            <person name="Willcox M.D.P."/>
            <person name="Stapleton F."/>
        </authorList>
    </citation>
    <scope>NUCLEOTIDE SEQUENCE [LARGE SCALE GENOMIC DNA]</scope>
    <source>
        <strain evidence="2 10">PA221</strain>
    </source>
</reference>
<evidence type="ECO:0000313" key="4">
    <source>
        <dbReference type="EMBL" id="RPM00683.1"/>
    </source>
</evidence>
<evidence type="ECO:0000313" key="1">
    <source>
        <dbReference type="EMBL" id="ABR13359.1"/>
    </source>
</evidence>
<reference evidence="6" key="7">
    <citation type="submission" date="2023-06" db="EMBL/GenBank/DDBJ databases">
        <authorList>
            <consortium name="Clinical and Environmental Microbiology Branch: Whole genome sequencing antimicrobial resistance pathogens in the healthcare setting"/>
        </authorList>
    </citation>
    <scope>NUCLEOTIDE SEQUENCE</scope>
    <source>
        <strain evidence="6">2021CK-01020</strain>
    </source>
</reference>
<reference evidence="4 9" key="5">
    <citation type="submission" date="2019-01" db="EMBL/GenBank/DDBJ databases">
        <title>The Pseudomonas aeruginosa pan-genome provides new insights on its population structure, horizontal gene transfer and pathogenicity.</title>
        <authorList>
            <person name="Freschi L."/>
            <person name="Vincent A.T."/>
            <person name="Jeukens J."/>
            <person name="Emond-Rheault J.-G."/>
            <person name="Kukavica-Ibrulj I."/>
            <person name="Dupont M.-J."/>
            <person name="Charette S.J."/>
            <person name="Boyle B."/>
            <person name="Levesque R.C."/>
        </authorList>
    </citation>
    <scope>NUCLEOTIDE SEQUENCE [LARGE SCALE GENOMIC DNA]</scope>
    <source>
        <strain evidence="4 9">PA-W36</strain>
    </source>
</reference>
<dbReference type="Proteomes" id="UP000194857">
    <property type="component" value="Unassembled WGS sequence"/>
</dbReference>
<reference evidence="6" key="8">
    <citation type="submission" date="2023-10" db="EMBL/GenBank/DDBJ databases">
        <title>Pathogen: clinical or host-associated sample.</title>
        <authorList>
            <person name="Hergert J."/>
            <person name="Casey R."/>
            <person name="Wagner J."/>
            <person name="Young E.L."/>
            <person name="Oakeson K.F."/>
        </authorList>
    </citation>
    <scope>NUCLEOTIDE SEQUENCE</scope>
    <source>
        <strain evidence="6">2021CK-01020</strain>
    </source>
</reference>
<evidence type="ECO:0000313" key="6">
    <source>
        <dbReference type="EMBL" id="WOS76969.1"/>
    </source>
</evidence>
<dbReference type="Proteomes" id="UP000433532">
    <property type="component" value="Unassembled WGS sequence"/>
</dbReference>
<accession>A6N5B3</accession>
<dbReference type="Proteomes" id="UP001297540">
    <property type="component" value="Chromosome"/>
</dbReference>
<evidence type="ECO:0000313" key="10">
    <source>
        <dbReference type="Proteomes" id="UP000433532"/>
    </source>
</evidence>
<dbReference type="EMBL" id="NFFZ01000075">
    <property type="protein sequence ID" value="OTI52551.1"/>
    <property type="molecule type" value="Genomic_DNA"/>
</dbReference>